<dbReference type="EMBL" id="REGN01001667">
    <property type="protein sequence ID" value="RNA33223.1"/>
    <property type="molecule type" value="Genomic_DNA"/>
</dbReference>
<gene>
    <name evidence="1" type="ORF">BpHYR1_014225</name>
</gene>
<evidence type="ECO:0008006" key="3">
    <source>
        <dbReference type="Google" id="ProtNLM"/>
    </source>
</evidence>
<organism evidence="1 2">
    <name type="scientific">Brachionus plicatilis</name>
    <name type="common">Marine rotifer</name>
    <name type="synonym">Brachionus muelleri</name>
    <dbReference type="NCBI Taxonomy" id="10195"/>
    <lineage>
        <taxon>Eukaryota</taxon>
        <taxon>Metazoa</taxon>
        <taxon>Spiralia</taxon>
        <taxon>Gnathifera</taxon>
        <taxon>Rotifera</taxon>
        <taxon>Eurotatoria</taxon>
        <taxon>Monogononta</taxon>
        <taxon>Pseudotrocha</taxon>
        <taxon>Ploima</taxon>
        <taxon>Brachionidae</taxon>
        <taxon>Brachionus</taxon>
    </lineage>
</organism>
<dbReference type="AlphaFoldDB" id="A0A3M7SBK9"/>
<reference evidence="1 2" key="1">
    <citation type="journal article" date="2018" name="Sci. Rep.">
        <title>Genomic signatures of local adaptation to the degree of environmental predictability in rotifers.</title>
        <authorList>
            <person name="Franch-Gras L."/>
            <person name="Hahn C."/>
            <person name="Garcia-Roger E.M."/>
            <person name="Carmona M.J."/>
            <person name="Serra M."/>
            <person name="Gomez A."/>
        </authorList>
    </citation>
    <scope>NUCLEOTIDE SEQUENCE [LARGE SCALE GENOMIC DNA]</scope>
    <source>
        <strain evidence="1">HYR1</strain>
    </source>
</reference>
<dbReference type="Proteomes" id="UP000276133">
    <property type="component" value="Unassembled WGS sequence"/>
</dbReference>
<sequence length="155" mass="18383">MFHSKSICFKHTLYNAIGNFKPRKLGNEYSKAFLASRLQKKNEKNAWLLNLNYRDKNKFWKISKNYNKKYTTKTAFIYEKLFNEKIFKEDDLHKEHLKTFDNKISGFKTQLIGKSDHYSISEDDVKNVIANLKNRKSIGFSDVSNEINLKFENVL</sequence>
<evidence type="ECO:0000313" key="1">
    <source>
        <dbReference type="EMBL" id="RNA33223.1"/>
    </source>
</evidence>
<proteinExistence type="predicted"/>
<evidence type="ECO:0000313" key="2">
    <source>
        <dbReference type="Proteomes" id="UP000276133"/>
    </source>
</evidence>
<accession>A0A3M7SBK9</accession>
<protein>
    <recommendedName>
        <fullName evidence="3">RNA-directed DNA polymerase from mobile element jockey-like</fullName>
    </recommendedName>
</protein>
<comment type="caution">
    <text evidence="1">The sequence shown here is derived from an EMBL/GenBank/DDBJ whole genome shotgun (WGS) entry which is preliminary data.</text>
</comment>
<name>A0A3M7SBK9_BRAPC</name>
<keyword evidence="2" id="KW-1185">Reference proteome</keyword>